<proteinExistence type="predicted"/>
<dbReference type="OrthoDB" id="4447at2759"/>
<evidence type="ECO:0008006" key="5">
    <source>
        <dbReference type="Google" id="ProtNLM"/>
    </source>
</evidence>
<dbReference type="PROSITE" id="PS50096">
    <property type="entry name" value="IQ"/>
    <property type="match status" value="1"/>
</dbReference>
<dbReference type="InterPro" id="IPR052588">
    <property type="entry name" value="Kelch_domain_protein"/>
</dbReference>
<feature type="compositionally biased region" description="Basic and acidic residues" evidence="1">
    <location>
        <begin position="27"/>
        <end position="44"/>
    </location>
</feature>
<dbReference type="PANTHER" id="PTHR46063">
    <property type="entry name" value="KELCH DOMAIN-CONTAINING PROTEIN"/>
    <property type="match status" value="1"/>
</dbReference>
<reference evidence="3 4" key="1">
    <citation type="submission" date="2018-07" db="EMBL/GenBank/DDBJ databases">
        <title>The complete nuclear genome of the prasinophyte Chloropicon primus (CCMP1205).</title>
        <authorList>
            <person name="Pombert J.-F."/>
            <person name="Otis C."/>
            <person name="Turmel M."/>
            <person name="Lemieux C."/>
        </authorList>
    </citation>
    <scope>NUCLEOTIDE SEQUENCE [LARGE SCALE GENOMIC DNA]</scope>
    <source>
        <strain evidence="3 4">CCMP1205</strain>
    </source>
</reference>
<dbReference type="STRING" id="1764295.A0A5B8MZ02"/>
<dbReference type="Pfam" id="PF24681">
    <property type="entry name" value="Kelch_KLHDC2_KLHL20_DRC7"/>
    <property type="match status" value="2"/>
</dbReference>
<dbReference type="Pfam" id="PF00612">
    <property type="entry name" value="IQ"/>
    <property type="match status" value="1"/>
</dbReference>
<sequence length="548" mass="62192">MGKGRDKKKKLQKKSNKGVSKKAHNQTKREELNEQKRERREERAAQGGEDDIHALLAQVALHDKKVKQTEEIKDVDPPTPRCNCTFTPLANHVMAGASGQQNSRAKSAKHEVLLYGGEYFDGRKTYVYGDLYKLDLKKKTWTQIVAKKPPKPRSGHQSFAYKGYFYTFGGEYTSPNQKNFNHYRDFWRLDLTSYEWEKLAMKGASPSARSGHRVVVVKGKAILFGGFYDTGKELKYYNDLWVFDMESLKWSTHGQPGQHCPSPRSGFQFFCDETEGQCGKVYLYGGYSKQVDEDDEEHGVTHDDMWCLDLGTMLWERIKKNGICPTKRAGSTIVTHKKNAVAFGGVVDHEVEDNIYSEFFNDMFNFKMDKRRWFPMVIRNPGSKGPGIMGQTYVVKKGSAALTKEEKAATKIQAHFRGYSVRKAYKVYRVGGKVGELLYSPAVVKAGGKVIHPPPRNKGSLVVLDNVLWLYGGTFEEKDREVTLDDLWSINLNKLDGWTCHEKGTFVLSEQDADSSEDDDDDMEMDSEELEMMSDDDDSSSSSCMGDD</sequence>
<evidence type="ECO:0000313" key="2">
    <source>
        <dbReference type="EMBL" id="CAD9714599.1"/>
    </source>
</evidence>
<dbReference type="SMART" id="SM00015">
    <property type="entry name" value="IQ"/>
    <property type="match status" value="1"/>
</dbReference>
<evidence type="ECO:0000313" key="4">
    <source>
        <dbReference type="Proteomes" id="UP000316726"/>
    </source>
</evidence>
<dbReference type="InterPro" id="IPR015915">
    <property type="entry name" value="Kelch-typ_b-propeller"/>
</dbReference>
<evidence type="ECO:0000256" key="1">
    <source>
        <dbReference type="SAM" id="MobiDB-lite"/>
    </source>
</evidence>
<reference evidence="2" key="2">
    <citation type="submission" date="2021-01" db="EMBL/GenBank/DDBJ databases">
        <authorList>
            <person name="Corre E."/>
            <person name="Pelletier E."/>
            <person name="Niang G."/>
            <person name="Scheremetjew M."/>
            <person name="Finn R."/>
            <person name="Kale V."/>
            <person name="Holt S."/>
            <person name="Cochrane G."/>
            <person name="Meng A."/>
            <person name="Brown T."/>
            <person name="Cohen L."/>
        </authorList>
    </citation>
    <scope>NUCLEOTIDE SEQUENCE</scope>
    <source>
        <strain evidence="2">CCMP1205</strain>
    </source>
</reference>
<gene>
    <name evidence="3" type="ORF">A3770_18p81090</name>
    <name evidence="2" type="ORF">CPRI1469_LOCUS3452</name>
</gene>
<dbReference type="SUPFAM" id="SSF117281">
    <property type="entry name" value="Kelch motif"/>
    <property type="match status" value="1"/>
</dbReference>
<feature type="region of interest" description="Disordered" evidence="1">
    <location>
        <begin position="509"/>
        <end position="548"/>
    </location>
</feature>
<dbReference type="CDD" id="cd23767">
    <property type="entry name" value="IQCD"/>
    <property type="match status" value="1"/>
</dbReference>
<feature type="region of interest" description="Disordered" evidence="1">
    <location>
        <begin position="1"/>
        <end position="51"/>
    </location>
</feature>
<organism evidence="3 4">
    <name type="scientific">Chloropicon primus</name>
    <dbReference type="NCBI Taxonomy" id="1764295"/>
    <lineage>
        <taxon>Eukaryota</taxon>
        <taxon>Viridiplantae</taxon>
        <taxon>Chlorophyta</taxon>
        <taxon>Chloropicophyceae</taxon>
        <taxon>Chloropicales</taxon>
        <taxon>Chloropicaceae</taxon>
        <taxon>Chloropicon</taxon>
    </lineage>
</organism>
<name>A0A5B8MZ02_9CHLO</name>
<protein>
    <recommendedName>
        <fullName evidence="5">Galactose oxidase</fullName>
    </recommendedName>
</protein>
<feature type="compositionally biased region" description="Basic residues" evidence="1">
    <location>
        <begin position="1"/>
        <end position="26"/>
    </location>
</feature>
<dbReference type="AlphaFoldDB" id="A0A5B8MZ02"/>
<evidence type="ECO:0000313" key="3">
    <source>
        <dbReference type="EMBL" id="QDZ25591.1"/>
    </source>
</evidence>
<dbReference type="Proteomes" id="UP000316726">
    <property type="component" value="Chromosome 18"/>
</dbReference>
<dbReference type="EMBL" id="CP031051">
    <property type="protein sequence ID" value="QDZ25591.1"/>
    <property type="molecule type" value="Genomic_DNA"/>
</dbReference>
<keyword evidence="4" id="KW-1185">Reference proteome</keyword>
<dbReference type="InterPro" id="IPR000048">
    <property type="entry name" value="IQ_motif_EF-hand-BS"/>
</dbReference>
<dbReference type="Gene3D" id="1.20.5.190">
    <property type="match status" value="1"/>
</dbReference>
<accession>A0A5B8MZ02</accession>
<feature type="compositionally biased region" description="Acidic residues" evidence="1">
    <location>
        <begin position="511"/>
        <end position="539"/>
    </location>
</feature>
<dbReference type="PANTHER" id="PTHR46063:SF1">
    <property type="entry name" value="KELCH DOMAIN-CONTAINING PROTEIN 4"/>
    <property type="match status" value="1"/>
</dbReference>
<dbReference type="Gene3D" id="2.120.10.80">
    <property type="entry name" value="Kelch-type beta propeller"/>
    <property type="match status" value="1"/>
</dbReference>
<dbReference type="EMBL" id="HBHL01005279">
    <property type="protein sequence ID" value="CAD9714599.1"/>
    <property type="molecule type" value="Transcribed_RNA"/>
</dbReference>